<protein>
    <submittedName>
        <fullName evidence="1">Uncharacterized protein</fullName>
    </submittedName>
</protein>
<dbReference type="Proteomes" id="UP000232722">
    <property type="component" value="Unassembled WGS sequence"/>
</dbReference>
<reference evidence="1 2" key="2">
    <citation type="submission" date="2017-09" db="EMBL/GenBank/DDBJ databases">
        <title>Extensive intraspecific genome diversity in a model arbuscular mycorrhizal fungus.</title>
        <authorList>
            <person name="Chen E.C."/>
            <person name="Morin E."/>
            <person name="Beaudet D."/>
            <person name="Noel J."/>
            <person name="Ndikumana S."/>
            <person name="Charron P."/>
            <person name="St-Onge C."/>
            <person name="Giorgi J."/>
            <person name="Grigoriev I.V."/>
            <person name="Roux C."/>
            <person name="Martin F.M."/>
            <person name="Corradi N."/>
        </authorList>
    </citation>
    <scope>NUCLEOTIDE SEQUENCE [LARGE SCALE GENOMIC DNA]</scope>
    <source>
        <strain evidence="1 2">A5</strain>
    </source>
</reference>
<sequence length="118" mass="12923">MFIGLALGLGKEVGLGLEVGLDLVFGYRLSVRVRGKEVGLGLGFGSNLTFGIGLALELGLGSIYMVASFSLNEDTLDIFKILIAADELLLQELVDYLQNYFIETKLSEWSDILNLYIE</sequence>
<gene>
    <name evidence="1" type="ORF">RhiirA5_424792</name>
</gene>
<accession>A0A2N0P7C1</accession>
<dbReference type="EMBL" id="LLXJ01001324">
    <property type="protein sequence ID" value="PKC02736.1"/>
    <property type="molecule type" value="Genomic_DNA"/>
</dbReference>
<name>A0A2N0P7C1_9GLOM</name>
<comment type="caution">
    <text evidence="1">The sequence shown here is derived from an EMBL/GenBank/DDBJ whole genome shotgun (WGS) entry which is preliminary data.</text>
</comment>
<organism evidence="1 2">
    <name type="scientific">Rhizophagus irregularis</name>
    <dbReference type="NCBI Taxonomy" id="588596"/>
    <lineage>
        <taxon>Eukaryota</taxon>
        <taxon>Fungi</taxon>
        <taxon>Fungi incertae sedis</taxon>
        <taxon>Mucoromycota</taxon>
        <taxon>Glomeromycotina</taxon>
        <taxon>Glomeromycetes</taxon>
        <taxon>Glomerales</taxon>
        <taxon>Glomeraceae</taxon>
        <taxon>Rhizophagus</taxon>
    </lineage>
</organism>
<evidence type="ECO:0000313" key="1">
    <source>
        <dbReference type="EMBL" id="PKC02736.1"/>
    </source>
</evidence>
<reference evidence="1 2" key="1">
    <citation type="submission" date="2016-04" db="EMBL/GenBank/DDBJ databases">
        <title>Genome analyses suggest a sexual origin of heterokaryosis in a supposedly ancient asexual fungus.</title>
        <authorList>
            <person name="Ropars J."/>
            <person name="Sedzielewska K."/>
            <person name="Noel J."/>
            <person name="Charron P."/>
            <person name="Farinelli L."/>
            <person name="Marton T."/>
            <person name="Kruger M."/>
            <person name="Pelin A."/>
            <person name="Brachmann A."/>
            <person name="Corradi N."/>
        </authorList>
    </citation>
    <scope>NUCLEOTIDE SEQUENCE [LARGE SCALE GENOMIC DNA]</scope>
    <source>
        <strain evidence="1 2">A5</strain>
    </source>
</reference>
<dbReference type="AlphaFoldDB" id="A0A2N0P7C1"/>
<proteinExistence type="predicted"/>
<evidence type="ECO:0000313" key="2">
    <source>
        <dbReference type="Proteomes" id="UP000232722"/>
    </source>
</evidence>